<dbReference type="Proteomes" id="UP000037460">
    <property type="component" value="Unassembled WGS sequence"/>
</dbReference>
<dbReference type="AlphaFoldDB" id="A0A0M0K6J0"/>
<name>A0A0M0K6J0_9EUKA</name>
<dbReference type="GO" id="GO:0008324">
    <property type="term" value="F:monoatomic cation transmembrane transporter activity"/>
    <property type="evidence" value="ECO:0007669"/>
    <property type="project" value="InterPro"/>
</dbReference>
<sequence>PEKATVAHAIGEAQDALEANSNSHPLPSPYIQRMDELHLHAHILPYKLIVLVYFVVVSCIGAGVLVGIESGRTPLAYFDAFFIAVNAVTSTGLTPFNLTALHWGSQVVVALLILLGSPWLLAAIPMVAHYNALRRRFTPNVAVRNLPVPPIDAITEPIPEWLIELKSTRLLLQLIFASFVLVHVIGFLALCGEFAVLAESERGSCSYADAANQAEPRPCNVAGHAAFLTISAFNNCGFSLEPSSLMAYVSRGGVLTVLALLVLAGNLMSPLVIRGAIAVVFYVSPVTSWRRIYAQHLLLSGRRLYSGLLSQQQTTFLLLTQLTLFLLQVIFHHASSPSDINSDQQGAYMAVQARHSGFQTVDLNAYEVNVIILFNVCMVLAPTPHKLSVRDTFSGTRKRRKHSVGDQSNPTGNHKLSPEENARRISMSIAVSLANLRVGNSSNRLSGNASTRAASLSRSPTKERVRQLSSFFFRREGGRAWDESDEAIEFRLARKERVSCRELFWAHAWPPVRSVLSFLADFLTAPTLEMDMALLSIAWVLLSGTCPVYGRSEYMAEMFEPGVEGSQCGHTISFAWRGLFELCSAFGNVGLSLGSKQPGVSGVGFTYDLSTWGRWIVLIVALYGRVRNFPFAMTWKFTQSKQTRRRFLPTPPHHGLARSDVTA</sequence>
<dbReference type="Pfam" id="PF02386">
    <property type="entry name" value="TrkH"/>
    <property type="match status" value="1"/>
</dbReference>
<evidence type="ECO:0000256" key="4">
    <source>
        <dbReference type="ARBA" id="ARBA00022989"/>
    </source>
</evidence>
<gene>
    <name evidence="9" type="ORF">Ctob_012809</name>
</gene>
<feature type="compositionally biased region" description="Polar residues" evidence="7">
    <location>
        <begin position="405"/>
        <end position="414"/>
    </location>
</feature>
<evidence type="ECO:0000313" key="10">
    <source>
        <dbReference type="Proteomes" id="UP000037460"/>
    </source>
</evidence>
<reference evidence="10" key="1">
    <citation type="journal article" date="2015" name="PLoS Genet.">
        <title>Genome Sequence and Transcriptome Analyses of Chrysochromulina tobin: Metabolic Tools for Enhanced Algal Fitness in the Prominent Order Prymnesiales (Haptophyceae).</title>
        <authorList>
            <person name="Hovde B.T."/>
            <person name="Deodato C.R."/>
            <person name="Hunsperger H.M."/>
            <person name="Ryken S.A."/>
            <person name="Yost W."/>
            <person name="Jha R.K."/>
            <person name="Patterson J."/>
            <person name="Monnat R.J. Jr."/>
            <person name="Barlow S.B."/>
            <person name="Starkenburg S.R."/>
            <person name="Cattolico R.A."/>
        </authorList>
    </citation>
    <scope>NUCLEOTIDE SEQUENCE</scope>
    <source>
        <strain evidence="10">CCMP291</strain>
    </source>
</reference>
<accession>A0A0M0K6J0</accession>
<keyword evidence="5" id="KW-0406">Ion transport</keyword>
<keyword evidence="6 8" id="KW-0472">Membrane</keyword>
<keyword evidence="10" id="KW-1185">Reference proteome</keyword>
<dbReference type="OrthoDB" id="9999863at2759"/>
<dbReference type="EMBL" id="JWZX01001225">
    <property type="protein sequence ID" value="KOO34424.1"/>
    <property type="molecule type" value="Genomic_DNA"/>
</dbReference>
<evidence type="ECO:0000256" key="8">
    <source>
        <dbReference type="SAM" id="Phobius"/>
    </source>
</evidence>
<evidence type="ECO:0000256" key="7">
    <source>
        <dbReference type="SAM" id="MobiDB-lite"/>
    </source>
</evidence>
<feature type="transmembrane region" description="Helical" evidence="8">
    <location>
        <begin position="108"/>
        <end position="128"/>
    </location>
</feature>
<feature type="transmembrane region" description="Helical" evidence="8">
    <location>
        <begin position="271"/>
        <end position="293"/>
    </location>
</feature>
<dbReference type="InterPro" id="IPR003445">
    <property type="entry name" value="Cat_transpt"/>
</dbReference>
<dbReference type="GO" id="GO:0030001">
    <property type="term" value="P:metal ion transport"/>
    <property type="evidence" value="ECO:0007669"/>
    <property type="project" value="UniProtKB-ARBA"/>
</dbReference>
<feature type="transmembrane region" description="Helical" evidence="8">
    <location>
        <begin position="75"/>
        <end position="96"/>
    </location>
</feature>
<keyword evidence="3 8" id="KW-0812">Transmembrane</keyword>
<organism evidence="9 10">
    <name type="scientific">Chrysochromulina tobinii</name>
    <dbReference type="NCBI Taxonomy" id="1460289"/>
    <lineage>
        <taxon>Eukaryota</taxon>
        <taxon>Haptista</taxon>
        <taxon>Haptophyta</taxon>
        <taxon>Prymnesiophyceae</taxon>
        <taxon>Prymnesiales</taxon>
        <taxon>Chrysochromulinaceae</taxon>
        <taxon>Chrysochromulina</taxon>
    </lineage>
</organism>
<feature type="transmembrane region" description="Helical" evidence="8">
    <location>
        <begin position="170"/>
        <end position="190"/>
    </location>
</feature>
<evidence type="ECO:0000256" key="3">
    <source>
        <dbReference type="ARBA" id="ARBA00022692"/>
    </source>
</evidence>
<dbReference type="PANTHER" id="PTHR31064">
    <property type="entry name" value="POTASSIUM TRANSPORT PROTEIN DDB_G0292412-RELATED"/>
    <property type="match status" value="1"/>
</dbReference>
<keyword evidence="4 8" id="KW-1133">Transmembrane helix</keyword>
<comment type="subcellular location">
    <subcellularLocation>
        <location evidence="1">Membrane</location>
        <topology evidence="1">Multi-pass membrane protein</topology>
    </subcellularLocation>
</comment>
<feature type="transmembrane region" description="Helical" evidence="8">
    <location>
        <begin position="48"/>
        <end position="68"/>
    </location>
</feature>
<dbReference type="GO" id="GO:0005886">
    <property type="term" value="C:plasma membrane"/>
    <property type="evidence" value="ECO:0007669"/>
    <property type="project" value="TreeGrafter"/>
</dbReference>
<evidence type="ECO:0000256" key="6">
    <source>
        <dbReference type="ARBA" id="ARBA00023136"/>
    </source>
</evidence>
<protein>
    <submittedName>
        <fullName evidence="9">High-affinity potassium uptake</fullName>
    </submittedName>
</protein>
<feature type="non-terminal residue" evidence="9">
    <location>
        <position position="1"/>
    </location>
</feature>
<proteinExistence type="predicted"/>
<feature type="transmembrane region" description="Helical" evidence="8">
    <location>
        <begin position="245"/>
        <end position="264"/>
    </location>
</feature>
<dbReference type="InterPro" id="IPR051143">
    <property type="entry name" value="TrkH_K-transport"/>
</dbReference>
<evidence type="ECO:0000256" key="1">
    <source>
        <dbReference type="ARBA" id="ARBA00004141"/>
    </source>
</evidence>
<dbReference type="PANTHER" id="PTHR31064:SF30">
    <property type="entry name" value="HIGH-AFFINITY POTASSIUM TRANSPORT PROTEIN-RELATED"/>
    <property type="match status" value="1"/>
</dbReference>
<evidence type="ECO:0000256" key="2">
    <source>
        <dbReference type="ARBA" id="ARBA00022448"/>
    </source>
</evidence>
<keyword evidence="2" id="KW-0813">Transport</keyword>
<feature type="region of interest" description="Disordered" evidence="7">
    <location>
        <begin position="391"/>
        <end position="420"/>
    </location>
</feature>
<evidence type="ECO:0000256" key="5">
    <source>
        <dbReference type="ARBA" id="ARBA00023065"/>
    </source>
</evidence>
<comment type="caution">
    <text evidence="9">The sequence shown here is derived from an EMBL/GenBank/DDBJ whole genome shotgun (WGS) entry which is preliminary data.</text>
</comment>
<evidence type="ECO:0000313" key="9">
    <source>
        <dbReference type="EMBL" id="KOO34424.1"/>
    </source>
</evidence>